<dbReference type="PANTHER" id="PTHR12318:SF0">
    <property type="entry name" value="ACYL-COENZYME A DIPHOSPHATASE NUDT19"/>
    <property type="match status" value="1"/>
</dbReference>
<dbReference type="GO" id="GO:0046872">
    <property type="term" value="F:metal ion binding"/>
    <property type="evidence" value="ECO:0007669"/>
    <property type="project" value="UniProtKB-KW"/>
</dbReference>
<keyword evidence="3" id="KW-0479">Metal-binding</keyword>
<evidence type="ECO:0000256" key="4">
    <source>
        <dbReference type="ARBA" id="ARBA00022801"/>
    </source>
</evidence>
<dbReference type="InterPro" id="IPR000086">
    <property type="entry name" value="NUDIX_hydrolase_dom"/>
</dbReference>
<accession>A0A7W6DE36</accession>
<dbReference type="AlphaFoldDB" id="A0A7W6DE36"/>
<feature type="domain" description="Nudix hydrolase" evidence="7">
    <location>
        <begin position="8"/>
        <end position="197"/>
    </location>
</feature>
<dbReference type="Proteomes" id="UP000574761">
    <property type="component" value="Unassembled WGS sequence"/>
</dbReference>
<comment type="cofactor">
    <cofactor evidence="1">
        <name>Mn(2+)</name>
        <dbReference type="ChEBI" id="CHEBI:29035"/>
    </cofactor>
</comment>
<dbReference type="Gene3D" id="3.90.79.10">
    <property type="entry name" value="Nucleoside Triphosphate Pyrophosphohydrolase"/>
    <property type="match status" value="2"/>
</dbReference>
<evidence type="ECO:0000256" key="5">
    <source>
        <dbReference type="ARBA" id="ARBA00022842"/>
    </source>
</evidence>
<evidence type="ECO:0000313" key="8">
    <source>
        <dbReference type="EMBL" id="MBB3978103.1"/>
    </source>
</evidence>
<reference evidence="8 9" key="1">
    <citation type="submission" date="2020-08" db="EMBL/GenBank/DDBJ databases">
        <title>Genomic Encyclopedia of Type Strains, Phase IV (KMG-IV): sequencing the most valuable type-strain genomes for metagenomic binning, comparative biology and taxonomic classification.</title>
        <authorList>
            <person name="Goeker M."/>
        </authorList>
    </citation>
    <scope>NUCLEOTIDE SEQUENCE [LARGE SCALE GENOMIC DNA]</scope>
    <source>
        <strain evidence="8 9">DSM 100211</strain>
    </source>
</reference>
<dbReference type="InterPro" id="IPR015797">
    <property type="entry name" value="NUDIX_hydrolase-like_dom_sf"/>
</dbReference>
<sequence length="226" mass="24858">MSGQRPLRPVDAASVLLIDRSDDRFRVLVGRRSNRHVFMPDVYVFPGGRRDPSDSRVPVQAPLNPAAAERLMLRTPVRTGAATLRGLGVAALRELYEEAGLAVGAAVEAPGAPGMGGTPFRPDLSQLRFVARAVTPPGPPRRYDTRFFALFTDDVGVDPLTARESHELSDLQWIDIFQTLKVDMPAITVFILEELKIALQTDPSLPFGGQAAFFLHRRGQFVRDTL</sequence>
<dbReference type="PROSITE" id="PS51462">
    <property type="entry name" value="NUDIX"/>
    <property type="match status" value="1"/>
</dbReference>
<keyword evidence="4" id="KW-0378">Hydrolase</keyword>
<comment type="caution">
    <text evidence="8">The sequence shown here is derived from an EMBL/GenBank/DDBJ whole genome shotgun (WGS) entry which is preliminary data.</text>
</comment>
<proteinExistence type="predicted"/>
<organism evidence="8 9">
    <name type="scientific">Mycoplana azooxidifex</name>
    <dbReference type="NCBI Taxonomy" id="1636188"/>
    <lineage>
        <taxon>Bacteria</taxon>
        <taxon>Pseudomonadati</taxon>
        <taxon>Pseudomonadota</taxon>
        <taxon>Alphaproteobacteria</taxon>
        <taxon>Hyphomicrobiales</taxon>
        <taxon>Rhizobiaceae</taxon>
        <taxon>Mycoplana</taxon>
    </lineage>
</organism>
<dbReference type="GO" id="GO:0016818">
    <property type="term" value="F:hydrolase activity, acting on acid anhydrides, in phosphorus-containing anhydrides"/>
    <property type="evidence" value="ECO:0007669"/>
    <property type="project" value="InterPro"/>
</dbReference>
<dbReference type="RefSeq" id="WP_183806222.1">
    <property type="nucleotide sequence ID" value="NZ_JACIEE010000006.1"/>
</dbReference>
<dbReference type="SUPFAM" id="SSF55811">
    <property type="entry name" value="Nudix"/>
    <property type="match status" value="1"/>
</dbReference>
<dbReference type="InterPro" id="IPR039121">
    <property type="entry name" value="NUDT19"/>
</dbReference>
<dbReference type="EMBL" id="JACIEE010000006">
    <property type="protein sequence ID" value="MBB3978103.1"/>
    <property type="molecule type" value="Genomic_DNA"/>
</dbReference>
<dbReference type="CDD" id="cd18870">
    <property type="entry name" value="NUDIX_AcylCoAdiphos_Nudt19"/>
    <property type="match status" value="1"/>
</dbReference>
<name>A0A7W6DE36_9HYPH</name>
<evidence type="ECO:0000313" key="9">
    <source>
        <dbReference type="Proteomes" id="UP000574761"/>
    </source>
</evidence>
<gene>
    <name evidence="8" type="ORF">GGQ64_003317</name>
</gene>
<evidence type="ECO:0000256" key="6">
    <source>
        <dbReference type="ARBA" id="ARBA00023211"/>
    </source>
</evidence>
<evidence type="ECO:0000256" key="3">
    <source>
        <dbReference type="ARBA" id="ARBA00022723"/>
    </source>
</evidence>
<keyword evidence="6" id="KW-0464">Manganese</keyword>
<protein>
    <submittedName>
        <fullName evidence="8">8-oxo-dGTP pyrophosphatase MutT (NUDIX family)</fullName>
    </submittedName>
</protein>
<evidence type="ECO:0000256" key="1">
    <source>
        <dbReference type="ARBA" id="ARBA00001936"/>
    </source>
</evidence>
<dbReference type="PANTHER" id="PTHR12318">
    <property type="entry name" value="TESTOSTERONE-REGULATED PROTEIN RP2"/>
    <property type="match status" value="1"/>
</dbReference>
<comment type="cofactor">
    <cofactor evidence="2">
        <name>Mg(2+)</name>
        <dbReference type="ChEBI" id="CHEBI:18420"/>
    </cofactor>
</comment>
<evidence type="ECO:0000259" key="7">
    <source>
        <dbReference type="PROSITE" id="PS51462"/>
    </source>
</evidence>
<keyword evidence="5" id="KW-0460">Magnesium</keyword>
<keyword evidence="9" id="KW-1185">Reference proteome</keyword>
<evidence type="ECO:0000256" key="2">
    <source>
        <dbReference type="ARBA" id="ARBA00001946"/>
    </source>
</evidence>